<dbReference type="OrthoDB" id="2260962at2759"/>
<dbReference type="STRING" id="101091.A0A1C7N8J4"/>
<accession>A0A1C7N8J4</accession>
<proteinExistence type="predicted"/>
<feature type="compositionally biased region" description="Polar residues" evidence="1">
    <location>
        <begin position="500"/>
        <end position="525"/>
    </location>
</feature>
<feature type="compositionally biased region" description="Low complexity" evidence="1">
    <location>
        <begin position="355"/>
        <end position="369"/>
    </location>
</feature>
<feature type="compositionally biased region" description="Polar residues" evidence="1">
    <location>
        <begin position="537"/>
        <end position="554"/>
    </location>
</feature>
<feature type="region of interest" description="Disordered" evidence="1">
    <location>
        <begin position="500"/>
        <end position="567"/>
    </location>
</feature>
<evidence type="ECO:0000313" key="3">
    <source>
        <dbReference type="EMBL" id="OBZ84949.1"/>
    </source>
</evidence>
<keyword evidence="2" id="KW-0472">Membrane</keyword>
<feature type="compositionally biased region" description="Basic and acidic residues" evidence="1">
    <location>
        <begin position="573"/>
        <end position="586"/>
    </location>
</feature>
<feature type="region of interest" description="Disordered" evidence="1">
    <location>
        <begin position="572"/>
        <end position="591"/>
    </location>
</feature>
<reference evidence="3 4" key="1">
    <citation type="submission" date="2016-03" db="EMBL/GenBank/DDBJ databases">
        <title>Choanephora cucurbitarum.</title>
        <authorList>
            <person name="Min B."/>
            <person name="Park H."/>
            <person name="Park J.-H."/>
            <person name="Shin H.-D."/>
            <person name="Choi I.-G."/>
        </authorList>
    </citation>
    <scope>NUCLEOTIDE SEQUENCE [LARGE SCALE GENOMIC DNA]</scope>
    <source>
        <strain evidence="3 4">KUS-F28377</strain>
    </source>
</reference>
<protein>
    <submittedName>
        <fullName evidence="3">Uncharacterized protein</fullName>
    </submittedName>
</protein>
<dbReference type="InParanoid" id="A0A1C7N8J4"/>
<feature type="compositionally biased region" description="Basic and acidic residues" evidence="1">
    <location>
        <begin position="692"/>
        <end position="713"/>
    </location>
</feature>
<organism evidence="3 4">
    <name type="scientific">Choanephora cucurbitarum</name>
    <dbReference type="NCBI Taxonomy" id="101091"/>
    <lineage>
        <taxon>Eukaryota</taxon>
        <taxon>Fungi</taxon>
        <taxon>Fungi incertae sedis</taxon>
        <taxon>Mucoromycota</taxon>
        <taxon>Mucoromycotina</taxon>
        <taxon>Mucoromycetes</taxon>
        <taxon>Mucorales</taxon>
        <taxon>Mucorineae</taxon>
        <taxon>Choanephoraceae</taxon>
        <taxon>Choanephoroideae</taxon>
        <taxon>Choanephora</taxon>
    </lineage>
</organism>
<dbReference type="AlphaFoldDB" id="A0A1C7N8J4"/>
<evidence type="ECO:0000313" key="4">
    <source>
        <dbReference type="Proteomes" id="UP000093000"/>
    </source>
</evidence>
<evidence type="ECO:0000256" key="2">
    <source>
        <dbReference type="SAM" id="Phobius"/>
    </source>
</evidence>
<comment type="caution">
    <text evidence="3">The sequence shown here is derived from an EMBL/GenBank/DDBJ whole genome shotgun (WGS) entry which is preliminary data.</text>
</comment>
<dbReference type="EMBL" id="LUGH01000451">
    <property type="protein sequence ID" value="OBZ84949.1"/>
    <property type="molecule type" value="Genomic_DNA"/>
</dbReference>
<evidence type="ECO:0000256" key="1">
    <source>
        <dbReference type="SAM" id="MobiDB-lite"/>
    </source>
</evidence>
<name>A0A1C7N8J4_9FUNG</name>
<feature type="region of interest" description="Disordered" evidence="1">
    <location>
        <begin position="664"/>
        <end position="713"/>
    </location>
</feature>
<feature type="compositionally biased region" description="Basic and acidic residues" evidence="1">
    <location>
        <begin position="526"/>
        <end position="536"/>
    </location>
</feature>
<keyword evidence="4" id="KW-1185">Reference proteome</keyword>
<feature type="region of interest" description="Disordered" evidence="1">
    <location>
        <begin position="349"/>
        <end position="369"/>
    </location>
</feature>
<feature type="transmembrane region" description="Helical" evidence="2">
    <location>
        <begin position="6"/>
        <end position="27"/>
    </location>
</feature>
<keyword evidence="2" id="KW-0812">Transmembrane</keyword>
<keyword evidence="2" id="KW-1133">Transmembrane helix</keyword>
<gene>
    <name evidence="3" type="ORF">A0J61_07001</name>
</gene>
<dbReference type="Proteomes" id="UP000093000">
    <property type="component" value="Unassembled WGS sequence"/>
</dbReference>
<sequence>MPEESIPIWAIAIIAAVAFTVIIVLFIHIKKRRNKRLSVYAQADEEVQEKRSVSEESLQTLVTQKHKSFLSSKKQSIDLAIVPTPPLPVLTRKLTKHNNEELSAVKDCQNTLPALAFPQQGFSDKTEVNEIDLNTIKSTDEFVAIELNDPTESTKAKLSLEASVMQEELKATRFPIETNANHISSRSNSIARSISIKHHRLSASGDTSDEKRKVKHGAPRFHSVRGLKSNEHLTITSGSMRRFVRESILVDDKKELPFPSTAAIVSNSSTSRKPTTNTNILDIAGWWDTSKTCSDADTSNLNDNSPLNIIKSSEDSTLIPQSPPQYRASLSNSVFNGTLTRSSVHDTVNALSRQSSTKKSGTSGTLGKSTLKSITTNATQNVNRSIKSLFDSSSKSTNDGSQKMEINELLVENVQESSKTLQTDDADQMADVARNSYGHNLLQEMPESSAKYALSDEENRKTSRLLEDDAFVNNNSSEINDIRCLLQPAWDSKAIQNKNSDIEITSNSPQSDSNPKMTPSMLEQQSDTKMKNEKCISENQEAANSLSVPPSHASTDCFKNPTPTHQLQQTINRNDRTKPQKKHESFRFSSTSSAIISDSNVYFPSPQQSSFDSIRYQSGNSSSNNSTATAVRLSYSMTNQTWNGRTNKSTPRPSVMQIEQQLKDEQRSERAYHSTMQKGRKVRGSIPWPNVRQEKTPAQIERDNYLEGKYSEV</sequence>